<dbReference type="SUPFAM" id="SSF51735">
    <property type="entry name" value="NAD(P)-binding Rossmann-fold domains"/>
    <property type="match status" value="1"/>
</dbReference>
<dbReference type="PANTHER" id="PTHR43334:SF1">
    <property type="entry name" value="3-HYDROXYPROPIONATE--COA LIGASE [ADP-FORMING]"/>
    <property type="match status" value="1"/>
</dbReference>
<dbReference type="InterPro" id="IPR043938">
    <property type="entry name" value="Ligase_CoA_dom"/>
</dbReference>
<dbReference type="SUPFAM" id="SSF55729">
    <property type="entry name" value="Acyl-CoA N-acyltransferases (Nat)"/>
    <property type="match status" value="1"/>
</dbReference>
<sequence length="900" mass="97840">MDEKHYLSPLFEPRSVAIIGATERADALGAILLRNMREAGFKGALHAINPKYQSVQGITCYAHIQDVPGKVDLAVIATPAGTVPGLVDECGRAGVRVAAVLSAGFGESGALGAQLEADTVSIARGYGMRVLGPNSFGVARPLVGLNATFAGSSATAGSIGFVSQSGALCSAVLDYAKPNRVGFSNVISLGVSAELDFGEILDYLVWDFRTEAILVYIEGIRDARRFLSAIRAAARVKPVMVLKVGRHPVGSRAAQAHTGAVTGDDAVFDAALRRSGVIRLGTLTQLLSNLKGLFVHFRPRGNRLAIITNGGGPGVMAADRAGDLGIQLARLTPQTIGRLEALLPSHSSVGNPVDLIGDSSPARYGAALEALLADDNVDGVLCLLSPLAMSHPTEVARRVVELTRQGDKPVLTCWLGDDACLEARELFRQARIPSLRTPESAVDVFSHISSYYRNQQLLSQVPSPLESEKDPLHELAHSIIDTALKARRTVLRRHESLALLAAFHIPVVESRLARSPAEAIEIAMNTGFPVNLRPDVSLTGTRLKNLGGRDNLASTVALHLAWEDLSVQLGQYLTPEESGAMCIEPAWQSRNTRELMLKVWRDPVFGPVIGIGERSLDPNYWPDRAVALPPLNAFLVRDLLQNTHASRLLGALDGLPAANLEALEHTLLRISDIICEMPAILSLEINPLNIDDRGLEISDTRIEITQVSRHSPHYGHMAIHPYPGNLVQHWTLKDGTPITVRPIKPEDAELNQDFVRRLSPETKYFRFMSAMRELSPALLAKLTQIDYDRELAFIATREIDDLEQQIGVCRFTTNPDGTSCEFAIVVSDEFQHSGLGRRLMGLLIKTAWQRGLKTMKGEFLTSNARMLRFVERIGFELRSDPDDKSLKHGTLDLAKANLAE</sequence>
<name>A0ABV2CTW0_9RHOO</name>
<evidence type="ECO:0000256" key="2">
    <source>
        <dbReference type="ARBA" id="ARBA00022741"/>
    </source>
</evidence>
<comment type="caution">
    <text evidence="5">The sequence shown here is derived from an EMBL/GenBank/DDBJ whole genome shotgun (WGS) entry which is preliminary data.</text>
</comment>
<reference evidence="5 6" key="1">
    <citation type="submission" date="2024-07" db="EMBL/GenBank/DDBJ databases">
        <title>Uliginosibacterium paludis KCTC:42655.</title>
        <authorList>
            <person name="Kim M.K."/>
        </authorList>
    </citation>
    <scope>NUCLEOTIDE SEQUENCE [LARGE SCALE GENOMIC DNA]</scope>
    <source>
        <strain evidence="5 6">KCTC 42655</strain>
    </source>
</reference>
<dbReference type="SUPFAM" id="SSF56059">
    <property type="entry name" value="Glutathione synthetase ATP-binding domain-like"/>
    <property type="match status" value="1"/>
</dbReference>
<proteinExistence type="predicted"/>
<keyword evidence="6" id="KW-1185">Reference proteome</keyword>
<dbReference type="Gene3D" id="3.30.470.20">
    <property type="entry name" value="ATP-grasp fold, B domain"/>
    <property type="match status" value="1"/>
</dbReference>
<dbReference type="InterPro" id="IPR036291">
    <property type="entry name" value="NAD(P)-bd_dom_sf"/>
</dbReference>
<keyword evidence="5" id="KW-0012">Acyltransferase</keyword>
<dbReference type="Proteomes" id="UP001548590">
    <property type="component" value="Unassembled WGS sequence"/>
</dbReference>
<evidence type="ECO:0000256" key="3">
    <source>
        <dbReference type="ARBA" id="ARBA00022840"/>
    </source>
</evidence>
<dbReference type="InterPro" id="IPR016181">
    <property type="entry name" value="Acyl_CoA_acyltransferase"/>
</dbReference>
<dbReference type="InterPro" id="IPR032875">
    <property type="entry name" value="Succ_CoA_lig_flav_dom"/>
</dbReference>
<dbReference type="InterPro" id="IPR051538">
    <property type="entry name" value="Acyl-CoA_Synth/Transferase"/>
</dbReference>
<dbReference type="RefSeq" id="WP_345929292.1">
    <property type="nucleotide sequence ID" value="NZ_JBDIVF010000009.1"/>
</dbReference>
<dbReference type="Pfam" id="PF13380">
    <property type="entry name" value="CoA_binding_2"/>
    <property type="match status" value="1"/>
</dbReference>
<keyword evidence="3" id="KW-0067">ATP-binding</keyword>
<dbReference type="InterPro" id="IPR016102">
    <property type="entry name" value="Succinyl-CoA_synth-like"/>
</dbReference>
<dbReference type="Gene3D" id="3.40.50.261">
    <property type="entry name" value="Succinyl-CoA synthetase domains"/>
    <property type="match status" value="2"/>
</dbReference>
<dbReference type="InterPro" id="IPR013815">
    <property type="entry name" value="ATP_grasp_subdomain_1"/>
</dbReference>
<dbReference type="PROSITE" id="PS51186">
    <property type="entry name" value="GNAT"/>
    <property type="match status" value="1"/>
</dbReference>
<accession>A0ABV2CTW0</accession>
<keyword evidence="2" id="KW-0547">Nucleotide-binding</keyword>
<dbReference type="InterPro" id="IPR003781">
    <property type="entry name" value="CoA-bd"/>
</dbReference>
<dbReference type="Gene3D" id="3.40.630.30">
    <property type="match status" value="1"/>
</dbReference>
<keyword evidence="5" id="KW-0808">Transferase</keyword>
<dbReference type="Pfam" id="PF13607">
    <property type="entry name" value="Succ_CoA_lig"/>
    <property type="match status" value="1"/>
</dbReference>
<dbReference type="CDD" id="cd04301">
    <property type="entry name" value="NAT_SF"/>
    <property type="match status" value="1"/>
</dbReference>
<dbReference type="EC" id="2.3.1.-" evidence="5"/>
<evidence type="ECO:0000256" key="1">
    <source>
        <dbReference type="ARBA" id="ARBA00022598"/>
    </source>
</evidence>
<protein>
    <submittedName>
        <fullName evidence="5">GNAT family N-acetyltransferase</fullName>
        <ecNumber evidence="5">2.3.1.-</ecNumber>
    </submittedName>
</protein>
<evidence type="ECO:0000313" key="5">
    <source>
        <dbReference type="EMBL" id="MET1491370.1"/>
    </source>
</evidence>
<dbReference type="EMBL" id="JBEWLZ010000011">
    <property type="protein sequence ID" value="MET1491370.1"/>
    <property type="molecule type" value="Genomic_DNA"/>
</dbReference>
<dbReference type="PANTHER" id="PTHR43334">
    <property type="entry name" value="ACETATE--COA LIGASE [ADP-FORMING]"/>
    <property type="match status" value="1"/>
</dbReference>
<dbReference type="SUPFAM" id="SSF52210">
    <property type="entry name" value="Succinyl-CoA synthetase domains"/>
    <property type="match status" value="2"/>
</dbReference>
<gene>
    <name evidence="5" type="ORF">ABVT11_16145</name>
</gene>
<organism evidence="5 6">
    <name type="scientific">Uliginosibacterium paludis</name>
    <dbReference type="NCBI Taxonomy" id="1615952"/>
    <lineage>
        <taxon>Bacteria</taxon>
        <taxon>Pseudomonadati</taxon>
        <taxon>Pseudomonadota</taxon>
        <taxon>Betaproteobacteria</taxon>
        <taxon>Rhodocyclales</taxon>
        <taxon>Zoogloeaceae</taxon>
        <taxon>Uliginosibacterium</taxon>
    </lineage>
</organism>
<dbReference type="Pfam" id="PF13549">
    <property type="entry name" value="ATP-grasp_5"/>
    <property type="match status" value="1"/>
</dbReference>
<feature type="domain" description="N-acetyltransferase" evidence="4">
    <location>
        <begin position="738"/>
        <end position="898"/>
    </location>
</feature>
<evidence type="ECO:0000259" key="4">
    <source>
        <dbReference type="PROSITE" id="PS51186"/>
    </source>
</evidence>
<evidence type="ECO:0000313" key="6">
    <source>
        <dbReference type="Proteomes" id="UP001548590"/>
    </source>
</evidence>
<dbReference type="Gene3D" id="3.30.1490.20">
    <property type="entry name" value="ATP-grasp fold, A domain"/>
    <property type="match status" value="1"/>
</dbReference>
<dbReference type="Pfam" id="PF19045">
    <property type="entry name" value="Ligase_CoA_2"/>
    <property type="match status" value="1"/>
</dbReference>
<keyword evidence="1" id="KW-0436">Ligase</keyword>
<dbReference type="SMART" id="SM00881">
    <property type="entry name" value="CoA_binding"/>
    <property type="match status" value="1"/>
</dbReference>
<dbReference type="GO" id="GO:0016746">
    <property type="term" value="F:acyltransferase activity"/>
    <property type="evidence" value="ECO:0007669"/>
    <property type="project" value="UniProtKB-KW"/>
</dbReference>
<dbReference type="InterPro" id="IPR000182">
    <property type="entry name" value="GNAT_dom"/>
</dbReference>
<dbReference type="Gene3D" id="3.40.50.720">
    <property type="entry name" value="NAD(P)-binding Rossmann-like Domain"/>
    <property type="match status" value="1"/>
</dbReference>
<dbReference type="Pfam" id="PF00583">
    <property type="entry name" value="Acetyltransf_1"/>
    <property type="match status" value="1"/>
</dbReference>